<feature type="transmembrane region" description="Helical" evidence="6">
    <location>
        <begin position="274"/>
        <end position="294"/>
    </location>
</feature>
<feature type="transmembrane region" description="Helical" evidence="6">
    <location>
        <begin position="315"/>
        <end position="333"/>
    </location>
</feature>
<feature type="transmembrane region" description="Helical" evidence="6">
    <location>
        <begin position="180"/>
        <end position="200"/>
    </location>
</feature>
<dbReference type="GO" id="GO:0005315">
    <property type="term" value="F:phosphate transmembrane transporter activity"/>
    <property type="evidence" value="ECO:0007669"/>
    <property type="project" value="InterPro"/>
</dbReference>
<dbReference type="EMBL" id="FWFN01000001">
    <property type="protein sequence ID" value="SLN10116.1"/>
    <property type="molecule type" value="Genomic_DNA"/>
</dbReference>
<evidence type="ECO:0000256" key="3">
    <source>
        <dbReference type="ARBA" id="ARBA00022692"/>
    </source>
</evidence>
<keyword evidence="2 6" id="KW-0813">Transport</keyword>
<keyword evidence="3 6" id="KW-0812">Transmembrane</keyword>
<evidence type="ECO:0000256" key="2">
    <source>
        <dbReference type="ARBA" id="ARBA00022448"/>
    </source>
</evidence>
<sequence>MKGPLKRLAGRRAGPNRPEWGTLDRDLDRLSLLEAGAMHQSRPLLMAGVALAFIVLAMLLAAGLTGQGPSSIAVVAAAALGAYMALNIGANDVANNMGPAVGAGALPMAGAIALAAVFESAGALIAGHDVIETVSRGILDPGVVSSVASFPLAMIAALLGAALWVNLATWLRAPVSTTQAVVGGMLGAGGAAAGLGAVQWQTLGLIAGGWVLSPLMGALTAAGILGFVRWRILYVPDKIAAARRWVPVLLGVMAAAFTAYLLQKAPPWFLSASLSQPVTVALGLAVGLVAWLVAIPVIGRQSRGLENRRSALKPLFRLPLICAAALLSFAHGANDVANAVAPLAALVEAQRAGGLEAVVPLPLWVTLIGAGGISMGLILFGPRLIRLVGREITRLNPPRAFCIALAAAVTVLLASSLGLPVSSTHVTIGGVFGVGFYREWVSRLNDRRADKAAREKAEGRTFPLEERRRRRLVRRSHFMTIIAAWLVTLPAAGLVSALAFTVLDLLG</sequence>
<feature type="transmembrane region" description="Helical" evidence="6">
    <location>
        <begin position="100"/>
        <end position="127"/>
    </location>
</feature>
<evidence type="ECO:0000313" key="8">
    <source>
        <dbReference type="EMBL" id="SLN10116.1"/>
    </source>
</evidence>
<gene>
    <name evidence="8" type="primary">cysP</name>
    <name evidence="8" type="ORF">PSM7751_00044</name>
</gene>
<accession>A0A1X6Y487</accession>
<dbReference type="Proteomes" id="UP000193963">
    <property type="component" value="Unassembled WGS sequence"/>
</dbReference>
<feature type="transmembrane region" description="Helical" evidence="6">
    <location>
        <begin position="478"/>
        <end position="503"/>
    </location>
</feature>
<dbReference type="PANTHER" id="PTHR11101">
    <property type="entry name" value="PHOSPHATE TRANSPORTER"/>
    <property type="match status" value="1"/>
</dbReference>
<keyword evidence="4 6" id="KW-1133">Transmembrane helix</keyword>
<evidence type="ECO:0000256" key="4">
    <source>
        <dbReference type="ARBA" id="ARBA00022989"/>
    </source>
</evidence>
<feature type="region of interest" description="Disordered" evidence="7">
    <location>
        <begin position="1"/>
        <end position="20"/>
    </location>
</feature>
<feature type="transmembrane region" description="Helical" evidence="6">
    <location>
        <begin position="361"/>
        <end position="380"/>
    </location>
</feature>
<dbReference type="GO" id="GO:0035435">
    <property type="term" value="P:phosphate ion transmembrane transport"/>
    <property type="evidence" value="ECO:0007669"/>
    <property type="project" value="TreeGrafter"/>
</dbReference>
<feature type="compositionally biased region" description="Basic residues" evidence="7">
    <location>
        <begin position="1"/>
        <end position="10"/>
    </location>
</feature>
<proteinExistence type="inferred from homology"/>
<dbReference type="RefSeq" id="WP_232618144.1">
    <property type="nucleotide sequence ID" value="NZ_FWFN01000001.1"/>
</dbReference>
<feature type="transmembrane region" description="Helical" evidence="6">
    <location>
        <begin position="206"/>
        <end position="230"/>
    </location>
</feature>
<feature type="transmembrane region" description="Helical" evidence="6">
    <location>
        <begin position="425"/>
        <end position="441"/>
    </location>
</feature>
<feature type="transmembrane region" description="Helical" evidence="6">
    <location>
        <begin position="147"/>
        <end position="168"/>
    </location>
</feature>
<evidence type="ECO:0000256" key="1">
    <source>
        <dbReference type="ARBA" id="ARBA00004141"/>
    </source>
</evidence>
<keyword evidence="9" id="KW-1185">Reference proteome</keyword>
<evidence type="ECO:0000256" key="5">
    <source>
        <dbReference type="ARBA" id="ARBA00023136"/>
    </source>
</evidence>
<dbReference type="PANTHER" id="PTHR11101:SF80">
    <property type="entry name" value="PHOSPHATE TRANSPORTER"/>
    <property type="match status" value="1"/>
</dbReference>
<dbReference type="GO" id="GO:0016020">
    <property type="term" value="C:membrane"/>
    <property type="evidence" value="ECO:0007669"/>
    <property type="project" value="UniProtKB-SubCell"/>
</dbReference>
<dbReference type="AlphaFoldDB" id="A0A1X6Y487"/>
<comment type="subcellular location">
    <subcellularLocation>
        <location evidence="1 6">Membrane</location>
        <topology evidence="1 6">Multi-pass membrane protein</topology>
    </subcellularLocation>
</comment>
<keyword evidence="6" id="KW-0592">Phosphate transport</keyword>
<evidence type="ECO:0000313" key="9">
    <source>
        <dbReference type="Proteomes" id="UP000193963"/>
    </source>
</evidence>
<name>A0A1X6Y487_9RHOB</name>
<comment type="similarity">
    <text evidence="6">Belongs to the inorganic phosphate transporter (PiT) (TC 2.A.20) family.</text>
</comment>
<feature type="transmembrane region" description="Helical" evidence="6">
    <location>
        <begin position="400"/>
        <end position="419"/>
    </location>
</feature>
<dbReference type="Pfam" id="PF01384">
    <property type="entry name" value="PHO4"/>
    <property type="match status" value="1"/>
</dbReference>
<evidence type="ECO:0000256" key="6">
    <source>
        <dbReference type="RuleBase" id="RU363058"/>
    </source>
</evidence>
<protein>
    <recommendedName>
        <fullName evidence="6">Phosphate transporter</fullName>
    </recommendedName>
</protein>
<feature type="transmembrane region" description="Helical" evidence="6">
    <location>
        <begin position="44"/>
        <end position="64"/>
    </location>
</feature>
<dbReference type="InterPro" id="IPR001204">
    <property type="entry name" value="Phos_transporter"/>
</dbReference>
<keyword evidence="5 6" id="KW-0472">Membrane</keyword>
<feature type="transmembrane region" description="Helical" evidence="6">
    <location>
        <begin position="242"/>
        <end position="262"/>
    </location>
</feature>
<organism evidence="8 9">
    <name type="scientific">Pseudooceanicola marinus</name>
    <dbReference type="NCBI Taxonomy" id="396013"/>
    <lineage>
        <taxon>Bacteria</taxon>
        <taxon>Pseudomonadati</taxon>
        <taxon>Pseudomonadota</taxon>
        <taxon>Alphaproteobacteria</taxon>
        <taxon>Rhodobacterales</taxon>
        <taxon>Paracoccaceae</taxon>
        <taxon>Pseudooceanicola</taxon>
    </lineage>
</organism>
<feature type="transmembrane region" description="Helical" evidence="6">
    <location>
        <begin position="70"/>
        <end position="88"/>
    </location>
</feature>
<reference evidence="8 9" key="1">
    <citation type="submission" date="2017-03" db="EMBL/GenBank/DDBJ databases">
        <authorList>
            <person name="Afonso C.L."/>
            <person name="Miller P.J."/>
            <person name="Scott M.A."/>
            <person name="Spackman E."/>
            <person name="Goraichik I."/>
            <person name="Dimitrov K.M."/>
            <person name="Suarez D.L."/>
            <person name="Swayne D.E."/>
        </authorList>
    </citation>
    <scope>NUCLEOTIDE SEQUENCE [LARGE SCALE GENOMIC DNA]</scope>
    <source>
        <strain evidence="8 9">CECT 7751</strain>
    </source>
</reference>
<evidence type="ECO:0000256" key="7">
    <source>
        <dbReference type="SAM" id="MobiDB-lite"/>
    </source>
</evidence>